<dbReference type="GO" id="GO:0006040">
    <property type="term" value="P:amino sugar metabolic process"/>
    <property type="evidence" value="ECO:0007669"/>
    <property type="project" value="InterPro"/>
</dbReference>
<name>A0A1N7KNA3_9BACT</name>
<dbReference type="Proteomes" id="UP000186026">
    <property type="component" value="Unassembled WGS sequence"/>
</dbReference>
<organism evidence="1 2">
    <name type="scientific">Belliella pelovolcani</name>
    <dbReference type="NCBI Taxonomy" id="529505"/>
    <lineage>
        <taxon>Bacteria</taxon>
        <taxon>Pseudomonadati</taxon>
        <taxon>Bacteroidota</taxon>
        <taxon>Cytophagia</taxon>
        <taxon>Cytophagales</taxon>
        <taxon>Cyclobacteriaceae</taxon>
        <taxon>Belliella</taxon>
    </lineage>
</organism>
<protein>
    <submittedName>
        <fullName evidence="1">Anhydro-N-acetylmuramic acid kinase</fullName>
    </submittedName>
</protein>
<dbReference type="GO" id="GO:0016301">
    <property type="term" value="F:kinase activity"/>
    <property type="evidence" value="ECO:0007669"/>
    <property type="project" value="UniProtKB-KW"/>
</dbReference>
<dbReference type="GO" id="GO:0009254">
    <property type="term" value="P:peptidoglycan turnover"/>
    <property type="evidence" value="ECO:0007669"/>
    <property type="project" value="InterPro"/>
</dbReference>
<keyword evidence="2" id="KW-1185">Reference proteome</keyword>
<dbReference type="Pfam" id="PF03702">
    <property type="entry name" value="AnmK"/>
    <property type="match status" value="1"/>
</dbReference>
<dbReference type="OrthoDB" id="9763949at2"/>
<dbReference type="InterPro" id="IPR005338">
    <property type="entry name" value="Anhydro_N_Ac-Mur_kinase"/>
</dbReference>
<sequence>MTKSYHMIGLMSGTSGDGLDIAFAQFSKGEKWTFEIPYAETIPFPENLGERLLKSHELSGLELTLLDVDFGRWMGQEVKLFCEKYAIAPQAVAAHGHTVFHQPDKGLSLQIGNGWALHAASGLPVINDFRMLDVQLGGQGAPLVPIGDLLLFGAYDCCINLGGIANISIQEAGQRVAFDICPFNLLLNHYAQELGLPYDRGGELARGGTLLPEVLARLNQLPYYHLEGAKSLGREDLQAYFSILEEGGANLRVDKLHTLIAHFVLQIKKVIHANSDSGKILITGGGAFNSYFMEELQKAMGAKFDIPSADLQLINYKEALIFAFLGVLRLRNENNCLASVTGASRDNCGGKIYGN</sequence>
<dbReference type="RefSeq" id="WP_076498522.1">
    <property type="nucleotide sequence ID" value="NZ_FTOP01000002.1"/>
</dbReference>
<dbReference type="EMBL" id="FTOP01000002">
    <property type="protein sequence ID" value="SIS63099.1"/>
    <property type="molecule type" value="Genomic_DNA"/>
</dbReference>
<dbReference type="SUPFAM" id="SSF53067">
    <property type="entry name" value="Actin-like ATPase domain"/>
    <property type="match status" value="1"/>
</dbReference>
<evidence type="ECO:0000313" key="1">
    <source>
        <dbReference type="EMBL" id="SIS63099.1"/>
    </source>
</evidence>
<dbReference type="GO" id="GO:0016773">
    <property type="term" value="F:phosphotransferase activity, alcohol group as acceptor"/>
    <property type="evidence" value="ECO:0007669"/>
    <property type="project" value="InterPro"/>
</dbReference>
<proteinExistence type="predicted"/>
<gene>
    <name evidence="1" type="ORF">SAMN05421761_102222</name>
</gene>
<evidence type="ECO:0000313" key="2">
    <source>
        <dbReference type="Proteomes" id="UP000186026"/>
    </source>
</evidence>
<dbReference type="Gene3D" id="3.30.420.40">
    <property type="match status" value="2"/>
</dbReference>
<keyword evidence="1" id="KW-0808">Transferase</keyword>
<dbReference type="STRING" id="529505.SAMN05421761_102222"/>
<dbReference type="AlphaFoldDB" id="A0A1N7KNA3"/>
<reference evidence="2" key="1">
    <citation type="submission" date="2017-01" db="EMBL/GenBank/DDBJ databases">
        <authorList>
            <person name="Varghese N."/>
            <person name="Submissions S."/>
        </authorList>
    </citation>
    <scope>NUCLEOTIDE SEQUENCE [LARGE SCALE GENOMIC DNA]</scope>
    <source>
        <strain evidence="2">DSM 46698</strain>
    </source>
</reference>
<dbReference type="PANTHER" id="PTHR30605:SF0">
    <property type="entry name" value="ANHYDRO-N-ACETYLMURAMIC ACID KINASE"/>
    <property type="match status" value="1"/>
</dbReference>
<keyword evidence="1" id="KW-0418">Kinase</keyword>
<accession>A0A1N7KNA3</accession>
<dbReference type="GO" id="GO:0005524">
    <property type="term" value="F:ATP binding"/>
    <property type="evidence" value="ECO:0007669"/>
    <property type="project" value="InterPro"/>
</dbReference>
<dbReference type="PANTHER" id="PTHR30605">
    <property type="entry name" value="ANHYDRO-N-ACETYLMURAMIC ACID KINASE"/>
    <property type="match status" value="1"/>
</dbReference>
<dbReference type="InterPro" id="IPR043129">
    <property type="entry name" value="ATPase_NBD"/>
</dbReference>